<reference evidence="2 3" key="2">
    <citation type="journal article" date="2018" name="New Phytol.">
        <title>High intraspecific genome diversity in the model arbuscular mycorrhizal symbiont Rhizophagus irregularis.</title>
        <authorList>
            <person name="Chen E.C.H."/>
            <person name="Morin E."/>
            <person name="Beaudet D."/>
            <person name="Noel J."/>
            <person name="Yildirir G."/>
            <person name="Ndikumana S."/>
            <person name="Charron P."/>
            <person name="St-Onge C."/>
            <person name="Giorgi J."/>
            <person name="Kruger M."/>
            <person name="Marton T."/>
            <person name="Ropars J."/>
            <person name="Grigoriev I.V."/>
            <person name="Hainaut M."/>
            <person name="Henrissat B."/>
            <person name="Roux C."/>
            <person name="Martin F."/>
            <person name="Corradi N."/>
        </authorList>
    </citation>
    <scope>NUCLEOTIDE SEQUENCE [LARGE SCALE GENOMIC DNA]</scope>
    <source>
        <strain evidence="2 3">DAOM 197198</strain>
    </source>
</reference>
<keyword evidence="1" id="KW-1133">Transmembrane helix</keyword>
<proteinExistence type="predicted"/>
<dbReference type="EMBL" id="AUPC02000069">
    <property type="protein sequence ID" value="POG74656.1"/>
    <property type="molecule type" value="Genomic_DNA"/>
</dbReference>
<dbReference type="AlphaFoldDB" id="A0A2P4QAL8"/>
<keyword evidence="1" id="KW-0472">Membrane</keyword>
<feature type="transmembrane region" description="Helical" evidence="1">
    <location>
        <begin position="53"/>
        <end position="73"/>
    </location>
</feature>
<evidence type="ECO:0000313" key="3">
    <source>
        <dbReference type="Proteomes" id="UP000018888"/>
    </source>
</evidence>
<dbReference type="Proteomes" id="UP000018888">
    <property type="component" value="Unassembled WGS sequence"/>
</dbReference>
<keyword evidence="1" id="KW-0812">Transmembrane</keyword>
<evidence type="ECO:0000256" key="1">
    <source>
        <dbReference type="SAM" id="Phobius"/>
    </source>
</evidence>
<feature type="transmembrane region" description="Helical" evidence="1">
    <location>
        <begin position="23"/>
        <end position="47"/>
    </location>
</feature>
<evidence type="ECO:0000313" key="2">
    <source>
        <dbReference type="EMBL" id="POG74656.1"/>
    </source>
</evidence>
<keyword evidence="3" id="KW-1185">Reference proteome</keyword>
<reference evidence="2 3" key="1">
    <citation type="journal article" date="2013" name="Proc. Natl. Acad. Sci. U.S.A.">
        <title>Genome of an arbuscular mycorrhizal fungus provides insight into the oldest plant symbiosis.</title>
        <authorList>
            <person name="Tisserant E."/>
            <person name="Malbreil M."/>
            <person name="Kuo A."/>
            <person name="Kohler A."/>
            <person name="Symeonidi A."/>
            <person name="Balestrini R."/>
            <person name="Charron P."/>
            <person name="Duensing N."/>
            <person name="Frei Dit Frey N."/>
            <person name="Gianinazzi-Pearson V."/>
            <person name="Gilbert L.B."/>
            <person name="Handa Y."/>
            <person name="Herr J.R."/>
            <person name="Hijri M."/>
            <person name="Koul R."/>
            <person name="Kawaguchi M."/>
            <person name="Krajinski F."/>
            <person name="Lammers P.J."/>
            <person name="Masclaux F.G."/>
            <person name="Murat C."/>
            <person name="Morin E."/>
            <person name="Ndikumana S."/>
            <person name="Pagni M."/>
            <person name="Petitpierre D."/>
            <person name="Requena N."/>
            <person name="Rosikiewicz P."/>
            <person name="Riley R."/>
            <person name="Saito K."/>
            <person name="San Clemente H."/>
            <person name="Shapiro H."/>
            <person name="van Tuinen D."/>
            <person name="Becard G."/>
            <person name="Bonfante P."/>
            <person name="Paszkowski U."/>
            <person name="Shachar-Hill Y.Y."/>
            <person name="Tuskan G.A."/>
            <person name="Young P.W."/>
            <person name="Sanders I.R."/>
            <person name="Henrissat B."/>
            <person name="Rensing S.A."/>
            <person name="Grigoriev I.V."/>
            <person name="Corradi N."/>
            <person name="Roux C."/>
            <person name="Martin F."/>
        </authorList>
    </citation>
    <scope>NUCLEOTIDE SEQUENCE [LARGE SCALE GENOMIC DNA]</scope>
    <source>
        <strain evidence="2 3">DAOM 197198</strain>
    </source>
</reference>
<gene>
    <name evidence="2" type="ORF">GLOIN_2v1573603</name>
</gene>
<comment type="caution">
    <text evidence="2">The sequence shown here is derived from an EMBL/GenBank/DDBJ whole genome shotgun (WGS) entry which is preliminary data.</text>
</comment>
<protein>
    <submittedName>
        <fullName evidence="2">Uncharacterized protein</fullName>
    </submittedName>
</protein>
<accession>A0A2P4QAL8</accession>
<organism evidence="2 3">
    <name type="scientific">Rhizophagus irregularis (strain DAOM 181602 / DAOM 197198 / MUCL 43194)</name>
    <name type="common">Arbuscular mycorrhizal fungus</name>
    <name type="synonym">Glomus intraradices</name>
    <dbReference type="NCBI Taxonomy" id="747089"/>
    <lineage>
        <taxon>Eukaryota</taxon>
        <taxon>Fungi</taxon>
        <taxon>Fungi incertae sedis</taxon>
        <taxon>Mucoromycota</taxon>
        <taxon>Glomeromycotina</taxon>
        <taxon>Glomeromycetes</taxon>
        <taxon>Glomerales</taxon>
        <taxon>Glomeraceae</taxon>
        <taxon>Rhizophagus</taxon>
    </lineage>
</organism>
<name>A0A2P4QAL8_RHIID</name>
<sequence>MIYCIFNWLITHDVSFTTRRIRIFYYFTNHYFTEYTIYFLGFFLPIFPNPFSSIIVCIRYIVWCFKLFFLLFFNNT</sequence>